<feature type="compositionally biased region" description="Basic and acidic residues" evidence="3">
    <location>
        <begin position="230"/>
        <end position="243"/>
    </location>
</feature>
<dbReference type="SUPFAM" id="SSF51735">
    <property type="entry name" value="NAD(P)-binding Rossmann-fold domains"/>
    <property type="match status" value="1"/>
</dbReference>
<feature type="region of interest" description="Disordered" evidence="3">
    <location>
        <begin position="220"/>
        <end position="243"/>
    </location>
</feature>
<sequence>MNDTSSVVHVISDLSFSDDPNTVIPWMAESTKILLSAANSCPSIQRVVLTSSCSSVITTTPGESGVRIDEGMSAHTNKRLEIYNDADVEVAWDPNTPMACKAYSIHAASKARGEQEACKWVRKHKPHFVFNTVLPTLITGNLLHPNISGSTMSWIRELPKGHTLPFSLFPARRCLNVIDTARLHCIALLSPDVSSQRLFAFGKPTSIGNIIQELRKLQPNNSAIPDAPESEFRDGTEVPPDDKAKTLLRSHFGQGGWTSLRSSLQESSQIQ</sequence>
<comment type="caution">
    <text evidence="4">The sequence shown here is derived from an EMBL/GenBank/DDBJ whole genome shotgun (WGS) entry which is preliminary data.</text>
</comment>
<keyword evidence="5" id="KW-1185">Reference proteome</keyword>
<evidence type="ECO:0008006" key="6">
    <source>
        <dbReference type="Google" id="ProtNLM"/>
    </source>
</evidence>
<evidence type="ECO:0000313" key="5">
    <source>
        <dbReference type="Proteomes" id="UP000766486"/>
    </source>
</evidence>
<dbReference type="InterPro" id="IPR050425">
    <property type="entry name" value="NAD(P)_dehydrat-like"/>
</dbReference>
<dbReference type="Proteomes" id="UP000766486">
    <property type="component" value="Unassembled WGS sequence"/>
</dbReference>
<evidence type="ECO:0000256" key="2">
    <source>
        <dbReference type="ARBA" id="ARBA00023445"/>
    </source>
</evidence>
<dbReference type="EMBL" id="CABFNS010000741">
    <property type="protein sequence ID" value="VUC25814.1"/>
    <property type="molecule type" value="Genomic_DNA"/>
</dbReference>
<dbReference type="InterPro" id="IPR036291">
    <property type="entry name" value="NAD(P)-bd_dom_sf"/>
</dbReference>
<evidence type="ECO:0000256" key="3">
    <source>
        <dbReference type="SAM" id="MobiDB-lite"/>
    </source>
</evidence>
<reference evidence="4 5" key="1">
    <citation type="submission" date="2019-06" db="EMBL/GenBank/DDBJ databases">
        <authorList>
            <person name="Broberg M."/>
        </authorList>
    </citation>
    <scope>NUCLEOTIDE SEQUENCE [LARGE SCALE GENOMIC DNA]</scope>
</reference>
<dbReference type="Gene3D" id="3.40.50.720">
    <property type="entry name" value="NAD(P)-binding Rossmann-like Domain"/>
    <property type="match status" value="1"/>
</dbReference>
<dbReference type="PANTHER" id="PTHR10366:SF562">
    <property type="entry name" value="ALDEHYDE REDUCTASE II (AFU_ORTHOLOGUE AFUA_1G11360)"/>
    <property type="match status" value="1"/>
</dbReference>
<protein>
    <recommendedName>
        <fullName evidence="6">NAD-dependent epimerase/dehydratase domain-containing protein</fullName>
    </recommendedName>
</protein>
<comment type="similarity">
    <text evidence="2">Belongs to the NAD(P)-dependent epimerase/dehydratase family. Dihydroflavonol-4-reductase subfamily.</text>
</comment>
<keyword evidence="1" id="KW-0560">Oxidoreductase</keyword>
<name>A0ABY6U424_BIOOC</name>
<gene>
    <name evidence="4" type="ORF">CLO192961_LOCUS176420</name>
</gene>
<organism evidence="4 5">
    <name type="scientific">Bionectria ochroleuca</name>
    <name type="common">Gliocladium roseum</name>
    <dbReference type="NCBI Taxonomy" id="29856"/>
    <lineage>
        <taxon>Eukaryota</taxon>
        <taxon>Fungi</taxon>
        <taxon>Dikarya</taxon>
        <taxon>Ascomycota</taxon>
        <taxon>Pezizomycotina</taxon>
        <taxon>Sordariomycetes</taxon>
        <taxon>Hypocreomycetidae</taxon>
        <taxon>Hypocreales</taxon>
        <taxon>Bionectriaceae</taxon>
        <taxon>Clonostachys</taxon>
    </lineage>
</organism>
<accession>A0ABY6U424</accession>
<evidence type="ECO:0000256" key="1">
    <source>
        <dbReference type="ARBA" id="ARBA00023002"/>
    </source>
</evidence>
<evidence type="ECO:0000313" key="4">
    <source>
        <dbReference type="EMBL" id="VUC25814.1"/>
    </source>
</evidence>
<proteinExistence type="inferred from homology"/>
<dbReference type="PANTHER" id="PTHR10366">
    <property type="entry name" value="NAD DEPENDENT EPIMERASE/DEHYDRATASE"/>
    <property type="match status" value="1"/>
</dbReference>